<keyword evidence="2" id="KW-1185">Reference proteome</keyword>
<evidence type="ECO:0000313" key="2">
    <source>
        <dbReference type="Proteomes" id="UP000238356"/>
    </source>
</evidence>
<gene>
    <name evidence="1" type="ORF">C5F51_22725</name>
</gene>
<dbReference type="Proteomes" id="UP000238356">
    <property type="component" value="Unassembled WGS sequence"/>
</dbReference>
<dbReference type="AlphaFoldDB" id="A0A2S6A277"/>
<comment type="caution">
    <text evidence="1">The sequence shown here is derived from an EMBL/GenBank/DDBJ whole genome shotgun (WGS) entry which is preliminary data.</text>
</comment>
<name>A0A2S6A277_9NOCA</name>
<dbReference type="EMBL" id="PSZD01000015">
    <property type="protein sequence ID" value="PPJ25643.1"/>
    <property type="molecule type" value="Genomic_DNA"/>
</dbReference>
<protein>
    <submittedName>
        <fullName evidence="1">Uncharacterized protein</fullName>
    </submittedName>
</protein>
<accession>A0A2S6A277</accession>
<reference evidence="1 2" key="1">
    <citation type="submission" date="2018-02" db="EMBL/GenBank/DDBJ databases">
        <title>8 Nocardia nova and 1 Nocardia cyriacigeorgica strain used for evolution to TMP-SMX.</title>
        <authorList>
            <person name="Mehta H."/>
            <person name="Weng J."/>
            <person name="Shamoo Y."/>
        </authorList>
    </citation>
    <scope>NUCLEOTIDE SEQUENCE [LARGE SCALE GENOMIC DNA]</scope>
    <source>
        <strain evidence="1 2">BAA2227</strain>
    </source>
</reference>
<evidence type="ECO:0000313" key="1">
    <source>
        <dbReference type="EMBL" id="PPJ25643.1"/>
    </source>
</evidence>
<proteinExistence type="predicted"/>
<sequence length="238" mass="26077">MLLVVLVAGVASAVAYGHFKTIRLGNLSEDDLDAMARDFVWAARTAPGPWAWMIIKDWHKDAGLTLAQVIQVQRYAQRRGWIWLPRRNFLDVAAGIPSPAVQLTQQGYDMNHRHEPGPSINFAGPVVGNPTIAQSGRDQSVVMQIRDPQANSAPQQINWPALVDAIRHDQPGLSSYDRAATEQIINDITDAGTTGPEPDRSREILTWLRDKIAGSVASSAGSALWSATASFFESLNDR</sequence>
<organism evidence="1 2">
    <name type="scientific">Nocardia nova</name>
    <dbReference type="NCBI Taxonomy" id="37330"/>
    <lineage>
        <taxon>Bacteria</taxon>
        <taxon>Bacillati</taxon>
        <taxon>Actinomycetota</taxon>
        <taxon>Actinomycetes</taxon>
        <taxon>Mycobacteriales</taxon>
        <taxon>Nocardiaceae</taxon>
        <taxon>Nocardia</taxon>
    </lineage>
</organism>